<sequence>MSDCGCEKAKANLYELLRGELCAEESAPIREHLDSCPHCRDEQSVCISLTEVVRRACEDERDSNCPPEELRDAILRALSVDSPADSPAA</sequence>
<dbReference type="EMBL" id="JAGDYL010000001">
    <property type="protein sequence ID" value="MBO1803737.1"/>
    <property type="molecule type" value="Genomic_DNA"/>
</dbReference>
<evidence type="ECO:0000256" key="2">
    <source>
        <dbReference type="ARBA" id="ARBA00023163"/>
    </source>
</evidence>
<feature type="domain" description="Putative zinc-finger" evidence="3">
    <location>
        <begin position="6"/>
        <end position="40"/>
    </location>
</feature>
<evidence type="ECO:0000259" key="3">
    <source>
        <dbReference type="Pfam" id="PF13490"/>
    </source>
</evidence>
<comment type="caution">
    <text evidence="4">The sequence shown here is derived from an EMBL/GenBank/DDBJ whole genome shotgun (WGS) entry which is preliminary data.</text>
</comment>
<keyword evidence="1" id="KW-0805">Transcription regulation</keyword>
<keyword evidence="2" id="KW-0804">Transcription</keyword>
<evidence type="ECO:0000313" key="4">
    <source>
        <dbReference type="EMBL" id="MBO1803737.1"/>
    </source>
</evidence>
<evidence type="ECO:0000313" key="5">
    <source>
        <dbReference type="Proteomes" id="UP000664398"/>
    </source>
</evidence>
<gene>
    <name evidence="4" type="ORF">J4H91_00180</name>
</gene>
<dbReference type="Proteomes" id="UP000664398">
    <property type="component" value="Unassembled WGS sequence"/>
</dbReference>
<accession>A0A939RV99</accession>
<dbReference type="RefSeq" id="WP_208044233.1">
    <property type="nucleotide sequence ID" value="NZ_JAGDYL010000001.1"/>
</dbReference>
<dbReference type="AlphaFoldDB" id="A0A939RV99"/>
<organism evidence="4 5">
    <name type="scientific">Leucobacter ruminantium</name>
    <dbReference type="NCBI Taxonomy" id="1289170"/>
    <lineage>
        <taxon>Bacteria</taxon>
        <taxon>Bacillati</taxon>
        <taxon>Actinomycetota</taxon>
        <taxon>Actinomycetes</taxon>
        <taxon>Micrococcales</taxon>
        <taxon>Microbacteriaceae</taxon>
        <taxon>Leucobacter</taxon>
    </lineage>
</organism>
<dbReference type="Pfam" id="PF13490">
    <property type="entry name" value="zf-HC2"/>
    <property type="match status" value="1"/>
</dbReference>
<dbReference type="InterPro" id="IPR027383">
    <property type="entry name" value="Znf_put"/>
</dbReference>
<dbReference type="Gene3D" id="1.10.10.1320">
    <property type="entry name" value="Anti-sigma factor, zinc-finger domain"/>
    <property type="match status" value="1"/>
</dbReference>
<dbReference type="InterPro" id="IPR041916">
    <property type="entry name" value="Anti_sigma_zinc_sf"/>
</dbReference>
<name>A0A939RV99_9MICO</name>
<proteinExistence type="predicted"/>
<reference evidence="4" key="1">
    <citation type="submission" date="2021-03" db="EMBL/GenBank/DDBJ databases">
        <title>Leucobacter chromiisoli sp. nov., isolated from chromium-containing soil of chemical plant.</title>
        <authorList>
            <person name="Xu Z."/>
        </authorList>
    </citation>
    <scope>NUCLEOTIDE SEQUENCE</scope>
    <source>
        <strain evidence="4">A2</strain>
    </source>
</reference>
<protein>
    <submittedName>
        <fullName evidence="4">Zf-HC2 domain-containing protein</fullName>
    </submittedName>
</protein>
<evidence type="ECO:0000256" key="1">
    <source>
        <dbReference type="ARBA" id="ARBA00023015"/>
    </source>
</evidence>
<keyword evidence="5" id="KW-1185">Reference proteome</keyword>